<keyword evidence="1" id="KW-0805">Transcription regulation</keyword>
<dbReference type="CDD" id="cd06170">
    <property type="entry name" value="LuxR_C_like"/>
    <property type="match status" value="1"/>
</dbReference>
<feature type="domain" description="HTH luxR-type" evidence="4">
    <location>
        <begin position="170"/>
        <end position="235"/>
    </location>
</feature>
<dbReference type="Proteomes" id="UP001165263">
    <property type="component" value="Unassembled WGS sequence"/>
</dbReference>
<dbReference type="Pfam" id="PF00196">
    <property type="entry name" value="GerE"/>
    <property type="match status" value="1"/>
</dbReference>
<dbReference type="PROSITE" id="PS50043">
    <property type="entry name" value="HTH_LUXR_2"/>
    <property type="match status" value="1"/>
</dbReference>
<reference evidence="5" key="1">
    <citation type="submission" date="2022-08" db="EMBL/GenBank/DDBJ databases">
        <title>Reclassification of Massilia species as members of the genera Telluria, Duganella, Pseudoduganella, Mokoshia gen. nov. and Zemynaea gen. nov. using orthogonal and non-orthogonal genome-based approaches.</title>
        <authorList>
            <person name="Bowman J.P."/>
        </authorList>
    </citation>
    <scope>NUCLEOTIDE SEQUENCE</scope>
    <source>
        <strain evidence="5">LMG 11547</strain>
    </source>
</reference>
<evidence type="ECO:0000313" key="5">
    <source>
        <dbReference type="EMBL" id="MCS0633999.1"/>
    </source>
</evidence>
<keyword evidence="3" id="KW-0804">Transcription</keyword>
<accession>A0ABT2C9A6</accession>
<dbReference type="InterPro" id="IPR000792">
    <property type="entry name" value="Tscrpt_reg_LuxR_C"/>
</dbReference>
<gene>
    <name evidence="5" type="ORF">NX786_32165</name>
</gene>
<evidence type="ECO:0000256" key="1">
    <source>
        <dbReference type="ARBA" id="ARBA00023015"/>
    </source>
</evidence>
<proteinExistence type="predicted"/>
<dbReference type="InterPro" id="IPR036388">
    <property type="entry name" value="WH-like_DNA-bd_sf"/>
</dbReference>
<evidence type="ECO:0000256" key="3">
    <source>
        <dbReference type="ARBA" id="ARBA00023163"/>
    </source>
</evidence>
<dbReference type="SUPFAM" id="SSF46894">
    <property type="entry name" value="C-terminal effector domain of the bipartite response regulators"/>
    <property type="match status" value="1"/>
</dbReference>
<sequence length="254" mass="27413">MDPVVILSRQEQEYLLCAIESGLRVASPHQFFLWTQGQVQALLPHQVLVCLQSGHGGALTRLECLHGTVLAPGARQALMDLALRIARGARLPVVIDAHEAPDSLGDEILRAGFDNVLVHGTGPTSAGGSVFLLFGLALRPTARHAYFLELLLPHLHLALGRLPAARTSVDGAPARALSARETEIIGWLRAGKSNDEMGRLLGISALTVKNHLQRIYRTLGVNNRAHALARCMDLRLLEDDQDCGVSAAARRMAS</sequence>
<evidence type="ECO:0000256" key="2">
    <source>
        <dbReference type="ARBA" id="ARBA00023125"/>
    </source>
</evidence>
<evidence type="ECO:0000313" key="6">
    <source>
        <dbReference type="Proteomes" id="UP001165263"/>
    </source>
</evidence>
<protein>
    <submittedName>
        <fullName evidence="5">LuxR C-terminal-related transcriptional regulator</fullName>
    </submittedName>
</protein>
<keyword evidence="6" id="KW-1185">Reference proteome</keyword>
<dbReference type="InterPro" id="IPR016032">
    <property type="entry name" value="Sig_transdc_resp-reg_C-effctor"/>
</dbReference>
<dbReference type="PANTHER" id="PTHR44688:SF16">
    <property type="entry name" value="DNA-BINDING TRANSCRIPTIONAL ACTIVATOR DEVR_DOSR"/>
    <property type="match status" value="1"/>
</dbReference>
<name>A0ABT2C9A6_9BURK</name>
<comment type="caution">
    <text evidence="5">The sequence shown here is derived from an EMBL/GenBank/DDBJ whole genome shotgun (WGS) entry which is preliminary data.</text>
</comment>
<keyword evidence="2" id="KW-0238">DNA-binding</keyword>
<dbReference type="EMBL" id="JANUHC010000022">
    <property type="protein sequence ID" value="MCS0633999.1"/>
    <property type="molecule type" value="Genomic_DNA"/>
</dbReference>
<dbReference type="PANTHER" id="PTHR44688">
    <property type="entry name" value="DNA-BINDING TRANSCRIPTIONAL ACTIVATOR DEVR_DOSR"/>
    <property type="match status" value="1"/>
</dbReference>
<dbReference type="PRINTS" id="PR00038">
    <property type="entry name" value="HTHLUXR"/>
</dbReference>
<organism evidence="5 6">
    <name type="scientific">Telluria mixta</name>
    <dbReference type="NCBI Taxonomy" id="34071"/>
    <lineage>
        <taxon>Bacteria</taxon>
        <taxon>Pseudomonadati</taxon>
        <taxon>Pseudomonadota</taxon>
        <taxon>Betaproteobacteria</taxon>
        <taxon>Burkholderiales</taxon>
        <taxon>Oxalobacteraceae</taxon>
        <taxon>Telluria group</taxon>
        <taxon>Telluria</taxon>
    </lineage>
</organism>
<dbReference type="SMART" id="SM00421">
    <property type="entry name" value="HTH_LUXR"/>
    <property type="match status" value="1"/>
</dbReference>
<evidence type="ECO:0000259" key="4">
    <source>
        <dbReference type="PROSITE" id="PS50043"/>
    </source>
</evidence>
<dbReference type="Gene3D" id="1.10.10.10">
    <property type="entry name" value="Winged helix-like DNA-binding domain superfamily/Winged helix DNA-binding domain"/>
    <property type="match status" value="1"/>
</dbReference>
<dbReference type="RefSeq" id="WP_259452933.1">
    <property type="nucleotide sequence ID" value="NZ_CP119520.1"/>
</dbReference>